<dbReference type="InterPro" id="IPR008979">
    <property type="entry name" value="Galactose-bd-like_sf"/>
</dbReference>
<dbReference type="GO" id="GO:0004553">
    <property type="term" value="F:hydrolase activity, hydrolyzing O-glycosyl compounds"/>
    <property type="evidence" value="ECO:0007669"/>
    <property type="project" value="InterPro"/>
</dbReference>
<dbReference type="RefSeq" id="WP_152944345.1">
    <property type="nucleotide sequence ID" value="NZ_CP045490.1"/>
</dbReference>
<dbReference type="GeneID" id="42303338"/>
<organism evidence="8 9">
    <name type="scientific">Natronorubrum aibiense</name>
    <dbReference type="NCBI Taxonomy" id="348826"/>
    <lineage>
        <taxon>Archaea</taxon>
        <taxon>Methanobacteriati</taxon>
        <taxon>Methanobacteriota</taxon>
        <taxon>Stenosarchaea group</taxon>
        <taxon>Halobacteria</taxon>
        <taxon>Halobacteriales</taxon>
        <taxon>Natrialbaceae</taxon>
        <taxon>Natronorubrum</taxon>
    </lineage>
</organism>
<dbReference type="InterPro" id="IPR006101">
    <property type="entry name" value="Glyco_hydro_2"/>
</dbReference>
<evidence type="ECO:0000256" key="2">
    <source>
        <dbReference type="ARBA" id="ARBA00022801"/>
    </source>
</evidence>
<dbReference type="OrthoDB" id="38162at2157"/>
<evidence type="ECO:0000313" key="8">
    <source>
        <dbReference type="EMBL" id="QFU84786.1"/>
    </source>
</evidence>
<dbReference type="InterPro" id="IPR013783">
    <property type="entry name" value="Ig-like_fold"/>
</dbReference>
<dbReference type="SUPFAM" id="SSF49785">
    <property type="entry name" value="Galactose-binding domain-like"/>
    <property type="match status" value="1"/>
</dbReference>
<evidence type="ECO:0000259" key="7">
    <source>
        <dbReference type="Pfam" id="PF02837"/>
    </source>
</evidence>
<dbReference type="InterPro" id="IPR036156">
    <property type="entry name" value="Beta-gal/glucu_dom_sf"/>
</dbReference>
<feature type="compositionally biased region" description="Basic and acidic residues" evidence="4">
    <location>
        <begin position="1"/>
        <end position="12"/>
    </location>
</feature>
<dbReference type="EMBL" id="CP045490">
    <property type="protein sequence ID" value="QFU84786.1"/>
    <property type="molecule type" value="Genomic_DNA"/>
</dbReference>
<keyword evidence="3" id="KW-0326">Glycosidase</keyword>
<dbReference type="Gene3D" id="2.60.40.10">
    <property type="entry name" value="Immunoglobulins"/>
    <property type="match status" value="1"/>
</dbReference>
<evidence type="ECO:0000259" key="5">
    <source>
        <dbReference type="Pfam" id="PF00703"/>
    </source>
</evidence>
<proteinExistence type="inferred from homology"/>
<geneLocation type="plasmid" evidence="8 9">
    <name>unnamed2</name>
</geneLocation>
<dbReference type="PANTHER" id="PTHR42732:SF3">
    <property type="entry name" value="HYDROLASE"/>
    <property type="match status" value="1"/>
</dbReference>
<evidence type="ECO:0000256" key="4">
    <source>
        <dbReference type="SAM" id="MobiDB-lite"/>
    </source>
</evidence>
<dbReference type="GO" id="GO:0005975">
    <property type="term" value="P:carbohydrate metabolic process"/>
    <property type="evidence" value="ECO:0007669"/>
    <property type="project" value="InterPro"/>
</dbReference>
<dbReference type="InterPro" id="IPR017853">
    <property type="entry name" value="GH"/>
</dbReference>
<evidence type="ECO:0000256" key="3">
    <source>
        <dbReference type="ARBA" id="ARBA00023295"/>
    </source>
</evidence>
<keyword evidence="2" id="KW-0378">Hydrolase</keyword>
<protein>
    <submittedName>
        <fullName evidence="8">Beta-galactosidase</fullName>
    </submittedName>
</protein>
<keyword evidence="8" id="KW-0614">Plasmid</keyword>
<comment type="similarity">
    <text evidence="1">Belongs to the glycosyl hydrolase 2 family.</text>
</comment>
<dbReference type="SUPFAM" id="SSF49303">
    <property type="entry name" value="beta-Galactosidase/glucuronidase domain"/>
    <property type="match status" value="1"/>
</dbReference>
<dbReference type="InterPro" id="IPR051913">
    <property type="entry name" value="GH2_Domain-Containing"/>
</dbReference>
<dbReference type="InterPro" id="IPR006104">
    <property type="entry name" value="Glyco_hydro_2_N"/>
</dbReference>
<dbReference type="InterPro" id="IPR006103">
    <property type="entry name" value="Glyco_hydro_2_cat"/>
</dbReference>
<dbReference type="PANTHER" id="PTHR42732">
    <property type="entry name" value="BETA-GALACTOSIDASE"/>
    <property type="match status" value="1"/>
</dbReference>
<feature type="region of interest" description="Disordered" evidence="4">
    <location>
        <begin position="243"/>
        <end position="262"/>
    </location>
</feature>
<dbReference type="AlphaFoldDB" id="A0A5P9P9I2"/>
<dbReference type="Gene3D" id="3.20.20.80">
    <property type="entry name" value="Glycosidases"/>
    <property type="match status" value="1"/>
</dbReference>
<dbReference type="Proteomes" id="UP000326170">
    <property type="component" value="Plasmid unnamed2"/>
</dbReference>
<dbReference type="Gene3D" id="2.60.120.260">
    <property type="entry name" value="Galactose-binding domain-like"/>
    <property type="match status" value="1"/>
</dbReference>
<dbReference type="Pfam" id="PF02836">
    <property type="entry name" value="Glyco_hydro_2_C"/>
    <property type="match status" value="1"/>
</dbReference>
<reference evidence="8 9" key="1">
    <citation type="journal article" date="2007" name="Int. J. Syst. Evol. Microbiol.">
        <title>Natronorubrum sulfidifaciens sp. nov., an extremely haloalkaliphilic archaeon isolated from Aiding salt lake in Xin-Jiang, China.</title>
        <authorList>
            <person name="Cui H.L."/>
            <person name="Tohty D."/>
            <person name="Liu H.C."/>
            <person name="Liu S.J."/>
            <person name="Oren A."/>
            <person name="Zhou P.J."/>
        </authorList>
    </citation>
    <scope>NUCLEOTIDE SEQUENCE [LARGE SCALE GENOMIC DNA]</scope>
    <source>
        <strain evidence="8 9">7-3</strain>
        <plasmid evidence="8">unnamed2</plasmid>
    </source>
</reference>
<keyword evidence="9" id="KW-1185">Reference proteome</keyword>
<name>A0A5P9P9I2_9EURY</name>
<evidence type="ECO:0000313" key="9">
    <source>
        <dbReference type="Proteomes" id="UP000326170"/>
    </source>
</evidence>
<feature type="domain" description="Glycoside hydrolase family 2 catalytic" evidence="6">
    <location>
        <begin position="315"/>
        <end position="529"/>
    </location>
</feature>
<gene>
    <name evidence="8" type="ORF">GCU68_19970</name>
</gene>
<dbReference type="Pfam" id="PF00703">
    <property type="entry name" value="Glyco_hydro_2"/>
    <property type="match status" value="1"/>
</dbReference>
<dbReference type="InterPro" id="IPR006102">
    <property type="entry name" value="Ig-like_GH2"/>
</dbReference>
<dbReference type="PRINTS" id="PR00132">
    <property type="entry name" value="GLHYDRLASE2"/>
</dbReference>
<feature type="domain" description="Glycoside hydrolase family 2 immunoglobulin-like beta-sandwich" evidence="5">
    <location>
        <begin position="187"/>
        <end position="310"/>
    </location>
</feature>
<evidence type="ECO:0000259" key="6">
    <source>
        <dbReference type="Pfam" id="PF02836"/>
    </source>
</evidence>
<sequence length="954" mass="106895">MTSDRDTNDNSDTRTTVSGHDDDRRLRYDRSLDGAWEFLTDPERSGRTSGWDEPDAVWPARTHTVSLPRAWQEDEAYRSYTGTAWYRQSFDLTSVPDDKRAFLRFAAVDYETTVWVNGEHVGENRGGYLPFEFDVTDALLTGENTIVVSVTDPDDLSEIPHGKQGDPWYTRISGIWQSVSLEFRPKTRIVDIRVTPDLDSDRAVVDLEIEPGDVDPDVLSVTLEARIDGDVATRTTVSASAIDTEEETDRKGAFHTGTDTDEPTTELSAVLAFDDPAYWTPADPALYEIHATLEHSDSEIDRYSDTFGMRTFERHDGEFLLNGEPITIRGVLEQGYYPETFYRPHDAETFTTEIELAADLGFNLIRKHVKPAHPDFLEAADRMGMLVWQEPANPMRYTDRSRTEVRRQLETLIDRDYNRPSVVIWSMYNEEWGIGHHDIDETLWTDTEKQQFLADSYEWARAVDPTRVVCDNSGWAHVKTDVNDYHRYYVSPDQAGRWRSDITHICHNPGDNYATAEFDDPDAPIVISELGTWGLPDVDTLRERYGGDPHWFSHDFLVEALKRPEGIDDRFQRTTLSDVFDDYTDLAAVWQQREFESIKHLIEELRIQDSVGGYVLTELSDTEWEFNGLVDSHREPKSFAAAFAAVNDELAVVARPERHVIWAGDESELEVIVVNDGRLAVSGTLEWSFAGETVTETVTVPANGTTTVNATMPATTLAAEAERAPEPTPGVVADTVDLTATFVPDDSGTADQTDVSTSEPITVVDASRRQTPEVTVYADGVFASRLAEAGVPVTHSLSADVEVAVTSDITSQIDDFATSSGAVVHVPTRDGEMRSGGPFNYRSLPQDGSWNIAAGFYYQDSPLLEDVCTDRTLGWELESCYPHVAATDLNPSVDRIHIGYVEGWLANWASPLVVRGYGKGSMTALTLRLTHQYGRHPVATLLCDRLIRLLSRKG</sequence>
<evidence type="ECO:0000256" key="1">
    <source>
        <dbReference type="ARBA" id="ARBA00007401"/>
    </source>
</evidence>
<accession>A0A5P9P9I2</accession>
<dbReference type="Pfam" id="PF02837">
    <property type="entry name" value="Glyco_hydro_2_N"/>
    <property type="match status" value="1"/>
</dbReference>
<feature type="region of interest" description="Disordered" evidence="4">
    <location>
        <begin position="1"/>
        <end position="23"/>
    </location>
</feature>
<dbReference type="KEGG" id="nas:GCU68_19970"/>
<feature type="domain" description="Glycosyl hydrolases family 2 sugar binding" evidence="7">
    <location>
        <begin position="30"/>
        <end position="183"/>
    </location>
</feature>
<dbReference type="SUPFAM" id="SSF51445">
    <property type="entry name" value="(Trans)glycosidases"/>
    <property type="match status" value="1"/>
</dbReference>